<evidence type="ECO:0000313" key="12">
    <source>
        <dbReference type="Proteomes" id="UP001232156"/>
    </source>
</evidence>
<keyword evidence="4" id="KW-0547">Nucleotide-binding</keyword>
<keyword evidence="12" id="KW-1185">Reference proteome</keyword>
<keyword evidence="3 8" id="KW-0812">Transmembrane</keyword>
<dbReference type="Gene3D" id="1.20.1560.10">
    <property type="entry name" value="ABC transporter type 1, transmembrane domain"/>
    <property type="match status" value="1"/>
</dbReference>
<keyword evidence="6 8" id="KW-1133">Transmembrane helix</keyword>
<dbReference type="PROSITE" id="PS00211">
    <property type="entry name" value="ABC_TRANSPORTER_1"/>
    <property type="match status" value="1"/>
</dbReference>
<evidence type="ECO:0000256" key="8">
    <source>
        <dbReference type="SAM" id="Phobius"/>
    </source>
</evidence>
<comment type="caution">
    <text evidence="11">The sequence shown here is derived from an EMBL/GenBank/DDBJ whole genome shotgun (WGS) entry which is preliminary data.</text>
</comment>
<keyword evidence="5" id="KW-0067">ATP-binding</keyword>
<evidence type="ECO:0000256" key="3">
    <source>
        <dbReference type="ARBA" id="ARBA00022692"/>
    </source>
</evidence>
<keyword evidence="7 8" id="KW-0472">Membrane</keyword>
<evidence type="ECO:0000256" key="4">
    <source>
        <dbReference type="ARBA" id="ARBA00022741"/>
    </source>
</evidence>
<dbReference type="PROSITE" id="PS50893">
    <property type="entry name" value="ABC_TRANSPORTER_2"/>
    <property type="match status" value="1"/>
</dbReference>
<dbReference type="Gene3D" id="3.40.50.300">
    <property type="entry name" value="P-loop containing nucleotide triphosphate hydrolases"/>
    <property type="match status" value="1"/>
</dbReference>
<feature type="transmembrane region" description="Helical" evidence="8">
    <location>
        <begin position="58"/>
        <end position="78"/>
    </location>
</feature>
<dbReference type="CDD" id="cd18584">
    <property type="entry name" value="ABC_6TM_AarD_CydD"/>
    <property type="match status" value="1"/>
</dbReference>
<evidence type="ECO:0000259" key="9">
    <source>
        <dbReference type="PROSITE" id="PS50893"/>
    </source>
</evidence>
<dbReference type="SUPFAM" id="SSF52540">
    <property type="entry name" value="P-loop containing nucleoside triphosphate hydrolases"/>
    <property type="match status" value="1"/>
</dbReference>
<evidence type="ECO:0000256" key="1">
    <source>
        <dbReference type="ARBA" id="ARBA00004651"/>
    </source>
</evidence>
<dbReference type="NCBIfam" id="TIGR02857">
    <property type="entry name" value="CydD"/>
    <property type="match status" value="1"/>
</dbReference>
<dbReference type="Pfam" id="PF00664">
    <property type="entry name" value="ABC_membrane"/>
    <property type="match status" value="1"/>
</dbReference>
<dbReference type="InterPro" id="IPR027417">
    <property type="entry name" value="P-loop_NTPase"/>
</dbReference>
<dbReference type="InterPro" id="IPR036640">
    <property type="entry name" value="ABC1_TM_sf"/>
</dbReference>
<protein>
    <submittedName>
        <fullName evidence="11">Thiol reductant ABC exporter subunit CydD</fullName>
    </submittedName>
</protein>
<feature type="domain" description="ABC transporter" evidence="9">
    <location>
        <begin position="358"/>
        <end position="566"/>
    </location>
</feature>
<proteinExistence type="predicted"/>
<dbReference type="Proteomes" id="UP001232156">
    <property type="component" value="Unassembled WGS sequence"/>
</dbReference>
<dbReference type="PANTHER" id="PTHR24221">
    <property type="entry name" value="ATP-BINDING CASSETTE SUB-FAMILY B"/>
    <property type="match status" value="1"/>
</dbReference>
<keyword evidence="2" id="KW-1003">Cell membrane</keyword>
<dbReference type="InterPro" id="IPR011527">
    <property type="entry name" value="ABC1_TM_dom"/>
</dbReference>
<dbReference type="SMART" id="SM00382">
    <property type="entry name" value="AAA"/>
    <property type="match status" value="1"/>
</dbReference>
<dbReference type="PANTHER" id="PTHR24221:SF261">
    <property type="entry name" value="GLUTATHIONE_L-CYSTEINE TRANSPORT SYSTEM ATP-BINDING_PERMEASE PROTEIN CYDD"/>
    <property type="match status" value="1"/>
</dbReference>
<dbReference type="PROSITE" id="PS50929">
    <property type="entry name" value="ABC_TM1F"/>
    <property type="match status" value="1"/>
</dbReference>
<evidence type="ECO:0000256" key="7">
    <source>
        <dbReference type="ARBA" id="ARBA00023136"/>
    </source>
</evidence>
<accession>A0ABU1D861</accession>
<dbReference type="Pfam" id="PF00005">
    <property type="entry name" value="ABC_tran"/>
    <property type="match status" value="1"/>
</dbReference>
<evidence type="ECO:0000256" key="6">
    <source>
        <dbReference type="ARBA" id="ARBA00022989"/>
    </source>
</evidence>
<dbReference type="InterPro" id="IPR003439">
    <property type="entry name" value="ABC_transporter-like_ATP-bd"/>
</dbReference>
<feature type="transmembrane region" description="Helical" evidence="8">
    <location>
        <begin position="168"/>
        <end position="186"/>
    </location>
</feature>
<dbReference type="InterPro" id="IPR014216">
    <property type="entry name" value="ABC_transptr_CydD"/>
</dbReference>
<evidence type="ECO:0000256" key="5">
    <source>
        <dbReference type="ARBA" id="ARBA00022840"/>
    </source>
</evidence>
<dbReference type="EMBL" id="JAUZQE010000030">
    <property type="protein sequence ID" value="MDR4126604.1"/>
    <property type="molecule type" value="Genomic_DNA"/>
</dbReference>
<evidence type="ECO:0000313" key="11">
    <source>
        <dbReference type="EMBL" id="MDR4126604.1"/>
    </source>
</evidence>
<dbReference type="InterPro" id="IPR017871">
    <property type="entry name" value="ABC_transporter-like_CS"/>
</dbReference>
<evidence type="ECO:0000256" key="2">
    <source>
        <dbReference type="ARBA" id="ARBA00022475"/>
    </source>
</evidence>
<gene>
    <name evidence="11" type="primary">cydD</name>
    <name evidence="11" type="ORF">Q8947_11500</name>
</gene>
<organism evidence="11 12">
    <name type="scientific">Yanghanlia caeni</name>
    <dbReference type="NCBI Taxonomy" id="3064283"/>
    <lineage>
        <taxon>Bacteria</taxon>
        <taxon>Pseudomonadati</taxon>
        <taxon>Pseudomonadota</taxon>
        <taxon>Betaproteobacteria</taxon>
        <taxon>Burkholderiales</taxon>
        <taxon>Alcaligenaceae</taxon>
        <taxon>Yanghanlia</taxon>
    </lineage>
</organism>
<dbReference type="InterPro" id="IPR003593">
    <property type="entry name" value="AAA+_ATPase"/>
</dbReference>
<evidence type="ECO:0000259" key="10">
    <source>
        <dbReference type="PROSITE" id="PS50929"/>
    </source>
</evidence>
<dbReference type="RefSeq" id="WP_347287334.1">
    <property type="nucleotide sequence ID" value="NZ_JAUZQE010000030.1"/>
</dbReference>
<dbReference type="SUPFAM" id="SSF90123">
    <property type="entry name" value="ABC transporter transmembrane region"/>
    <property type="match status" value="1"/>
</dbReference>
<comment type="subcellular location">
    <subcellularLocation>
        <location evidence="1">Cell membrane</location>
        <topology evidence="1">Multi-pass membrane protein</topology>
    </subcellularLocation>
</comment>
<dbReference type="InterPro" id="IPR039421">
    <property type="entry name" value="Type_1_exporter"/>
</dbReference>
<reference evidence="11 12" key="1">
    <citation type="submission" date="2023-08" db="EMBL/GenBank/DDBJ databases">
        <title>Alcaligenaceae gen. nov., a novel taxon isolated from the sludge of Yixing Pesticide Factory.</title>
        <authorList>
            <person name="Ruan L."/>
        </authorList>
    </citation>
    <scope>NUCLEOTIDE SEQUENCE [LARGE SCALE GENOMIC DNA]</scope>
    <source>
        <strain evidence="11 12">LG-2</strain>
    </source>
</reference>
<sequence>MSNDESTATVFSAARGGLAAYSAVPPSGVTLLHASLPLIWIAQAALIALVVARFESGLQAAAVPALGIAALALLRAALEAWCERRLFDHARKQVSSWRRRGLQALAARSPLDRGRVPAGEAASALGEQADALLPWLTRYRSASMRARLVPLFIVLPVFYLSWASALVLLVAAPLIPLFMAIVGWRAQEAGRQHWKELGNMHAYLLDRLRGLATLRALDAVQRSAASVREQGERLRDAAMRVMRIAFLSSAVLELFSALGVAMVAVFIGFHLLGTLQFGTWGAPLALHEALFIVLLAPAFFEPLRELSAVWHDRASGQAAIETLSALCDDETALPLAGTAQQHARARDRDGRPPTPVGVRIHGLRFAFPGQPDLFNAFELDIAPGEHVALVGASGAGKSVLLALIAGLLAPQRGRIEFPGLRGHESTDAPQMGWLDQHPHVFAGSLPRNVSLDRSHVGAEAVARAVSIANLTGVVRARPHATLGEQGRGLSAGEIRRLGLARLAADPTLQLVLADEPTANLDRVTAAETIEGLLAIAQGKTLIVATHDPELITRMDRVIRIGEARVE</sequence>
<feature type="transmembrane region" description="Helical" evidence="8">
    <location>
        <begin position="31"/>
        <end position="52"/>
    </location>
</feature>
<feature type="domain" description="ABC transmembrane type-1" evidence="10">
    <location>
        <begin position="38"/>
        <end position="315"/>
    </location>
</feature>
<feature type="transmembrane region" description="Helical" evidence="8">
    <location>
        <begin position="244"/>
        <end position="271"/>
    </location>
</feature>
<name>A0ABU1D861_9BURK</name>